<dbReference type="InterPro" id="IPR004948">
    <property type="entry name" value="Nuc-triphosphatase_THEP1"/>
</dbReference>
<dbReference type="PANTHER" id="PTHR43146">
    <property type="entry name" value="CANCER-RELATED NUCLEOSIDE-TRIPHOSPHATASE"/>
    <property type="match status" value="1"/>
</dbReference>
<gene>
    <name evidence="4" type="primary">Ntpcr</name>
    <name evidence="4" type="ORF">TROMEL_R11445</name>
</gene>
<dbReference type="SUPFAM" id="SSF52540">
    <property type="entry name" value="P-loop containing nucleoside triphosphate hydrolases"/>
    <property type="match status" value="1"/>
</dbReference>
<proteinExistence type="predicted"/>
<dbReference type="GO" id="GO:0005524">
    <property type="term" value="F:ATP binding"/>
    <property type="evidence" value="ECO:0007669"/>
    <property type="project" value="UniProtKB-KW"/>
</dbReference>
<evidence type="ECO:0000256" key="1">
    <source>
        <dbReference type="ARBA" id="ARBA00022741"/>
    </source>
</evidence>
<organism evidence="4 5">
    <name type="scientific">Trogon melanurus</name>
    <name type="common">Black-tailed trogon</name>
    <dbReference type="NCBI Taxonomy" id="56311"/>
    <lineage>
        <taxon>Eukaryota</taxon>
        <taxon>Metazoa</taxon>
        <taxon>Chordata</taxon>
        <taxon>Craniata</taxon>
        <taxon>Vertebrata</taxon>
        <taxon>Euteleostomi</taxon>
        <taxon>Archelosauria</taxon>
        <taxon>Archosauria</taxon>
        <taxon>Dinosauria</taxon>
        <taxon>Saurischia</taxon>
        <taxon>Theropoda</taxon>
        <taxon>Coelurosauria</taxon>
        <taxon>Aves</taxon>
        <taxon>Neognathae</taxon>
        <taxon>Neoaves</taxon>
        <taxon>Telluraves</taxon>
        <taxon>Coraciimorphae</taxon>
        <taxon>Trogoniformes</taxon>
        <taxon>Trogonidae</taxon>
        <taxon>Trogon</taxon>
    </lineage>
</organism>
<dbReference type="Proteomes" id="UP000550660">
    <property type="component" value="Unassembled WGS sequence"/>
</dbReference>
<name>A0A7L0EA23_TROML</name>
<evidence type="ECO:0000313" key="5">
    <source>
        <dbReference type="Proteomes" id="UP000550660"/>
    </source>
</evidence>
<comment type="caution">
    <text evidence="4">The sequence shown here is derived from an EMBL/GenBank/DDBJ whole genome shotgun (WGS) entry which is preliminary data.</text>
</comment>
<dbReference type="OrthoDB" id="446244at2759"/>
<keyword evidence="5" id="KW-1185">Reference proteome</keyword>
<dbReference type="Gene3D" id="3.40.50.300">
    <property type="entry name" value="P-loop containing nucleotide triphosphate hydrolases"/>
    <property type="match status" value="1"/>
</dbReference>
<reference evidence="4 5" key="1">
    <citation type="submission" date="2019-09" db="EMBL/GenBank/DDBJ databases">
        <title>Bird 10,000 Genomes (B10K) Project - Family phase.</title>
        <authorList>
            <person name="Zhang G."/>
        </authorList>
    </citation>
    <scope>NUCLEOTIDE SEQUENCE [LARGE SCALE GENOMIC DNA]</scope>
    <source>
        <strain evidence="4">B10K-DU-007-40</strain>
        <tissue evidence="4">Mixed tissue sample</tissue>
    </source>
</reference>
<dbReference type="InterPro" id="IPR027417">
    <property type="entry name" value="P-loop_NTPase"/>
</dbReference>
<dbReference type="AlphaFoldDB" id="A0A7L0EA23"/>
<evidence type="ECO:0000313" key="4">
    <source>
        <dbReference type="EMBL" id="NXJ79889.1"/>
    </source>
</evidence>
<dbReference type="EMBL" id="VXAG01000508">
    <property type="protein sequence ID" value="NXJ79889.1"/>
    <property type="molecule type" value="Genomic_DNA"/>
</dbReference>
<dbReference type="PANTHER" id="PTHR43146:SF1">
    <property type="entry name" value="CANCER-RELATED NUCLEOSIDE-TRIPHOSPHATASE"/>
    <property type="match status" value="1"/>
</dbReference>
<evidence type="ECO:0000256" key="3">
    <source>
        <dbReference type="ARBA" id="ARBA00022840"/>
    </source>
</evidence>
<dbReference type="Pfam" id="PF03266">
    <property type="entry name" value="NTPase_1"/>
    <property type="match status" value="1"/>
</dbReference>
<sequence length="166" mass="18177">FILSLFLGVGKTTLIQKVTQALKSSGVPTDGFYTEEVREGGRRTGFDVVTLSGKRGPLSRVSSDSSTSRREYRVGQYVVDLVSFEQLVLPMLRNVDHGNGAEKKICVIDEIGKMELFSQAFIQAVRQTLTGSGTVVLGTIPIPKGKPLDLVEEIRSRKDVKVFTVS</sequence>
<feature type="non-terminal residue" evidence="4">
    <location>
        <position position="1"/>
    </location>
</feature>
<protein>
    <submittedName>
        <fullName evidence="4">NTPCR triphosphatase</fullName>
    </submittedName>
</protein>
<keyword evidence="1" id="KW-0547">Nucleotide-binding</keyword>
<feature type="non-terminal residue" evidence="4">
    <location>
        <position position="166"/>
    </location>
</feature>
<keyword evidence="2" id="KW-0378">Hydrolase</keyword>
<accession>A0A7L0EA23</accession>
<dbReference type="GO" id="GO:0017111">
    <property type="term" value="F:ribonucleoside triphosphate phosphatase activity"/>
    <property type="evidence" value="ECO:0007669"/>
    <property type="project" value="InterPro"/>
</dbReference>
<keyword evidence="3" id="KW-0067">ATP-binding</keyword>
<evidence type="ECO:0000256" key="2">
    <source>
        <dbReference type="ARBA" id="ARBA00022801"/>
    </source>
</evidence>